<keyword evidence="2" id="KW-1185">Reference proteome</keyword>
<name>A0A1H0PX45_9BACI</name>
<dbReference type="Proteomes" id="UP000199159">
    <property type="component" value="Unassembled WGS sequence"/>
</dbReference>
<dbReference type="EMBL" id="FNJU01000001">
    <property type="protein sequence ID" value="SDP09029.1"/>
    <property type="molecule type" value="Genomic_DNA"/>
</dbReference>
<gene>
    <name evidence="1" type="ORF">SAMN05216565_101483</name>
</gene>
<evidence type="ECO:0000313" key="2">
    <source>
        <dbReference type="Proteomes" id="UP000199159"/>
    </source>
</evidence>
<reference evidence="2" key="1">
    <citation type="submission" date="2016-10" db="EMBL/GenBank/DDBJ databases">
        <authorList>
            <person name="Varghese N."/>
            <person name="Submissions S."/>
        </authorList>
    </citation>
    <scope>NUCLEOTIDE SEQUENCE [LARGE SCALE GENOMIC DNA]</scope>
    <source>
        <strain evidence="2">IBRC-M10078</strain>
    </source>
</reference>
<dbReference type="RefSeq" id="WP_090849533.1">
    <property type="nucleotide sequence ID" value="NZ_FNJU01000001.1"/>
</dbReference>
<dbReference type="OrthoDB" id="9839580at2"/>
<accession>A0A1H0PX45</accession>
<protein>
    <submittedName>
        <fullName evidence="1">Uncharacterized protein</fullName>
    </submittedName>
</protein>
<dbReference type="STRING" id="930152.SAMN05216565_101483"/>
<dbReference type="AlphaFoldDB" id="A0A1H0PX45"/>
<organism evidence="1 2">
    <name type="scientific">Litchfieldia salsa</name>
    <dbReference type="NCBI Taxonomy" id="930152"/>
    <lineage>
        <taxon>Bacteria</taxon>
        <taxon>Bacillati</taxon>
        <taxon>Bacillota</taxon>
        <taxon>Bacilli</taxon>
        <taxon>Bacillales</taxon>
        <taxon>Bacillaceae</taxon>
        <taxon>Litchfieldia</taxon>
    </lineage>
</organism>
<proteinExistence type="predicted"/>
<evidence type="ECO:0000313" key="1">
    <source>
        <dbReference type="EMBL" id="SDP09029.1"/>
    </source>
</evidence>
<sequence>MGDLIKWECFEQYREEKRHKEKRSTSEERSKDWDHHVLPQLEHNKLNPLLTEMKEARATYFMCLKEYDTILSNYQCLMDEIYQQKSYQRLYSSMDKNERLVNQRFKNLPLITHDHLRYFQCYKDIPTDILE</sequence>